<organism evidence="3 4">
    <name type="scientific">Chamaesiphon minutus (strain ATCC 27169 / PCC 6605)</name>
    <dbReference type="NCBI Taxonomy" id="1173020"/>
    <lineage>
        <taxon>Bacteria</taxon>
        <taxon>Bacillati</taxon>
        <taxon>Cyanobacteriota</taxon>
        <taxon>Cyanophyceae</taxon>
        <taxon>Gomontiellales</taxon>
        <taxon>Chamaesiphonaceae</taxon>
        <taxon>Chamaesiphon</taxon>
    </lineage>
</organism>
<feature type="region of interest" description="Disordered" evidence="1">
    <location>
        <begin position="393"/>
        <end position="424"/>
    </location>
</feature>
<dbReference type="InterPro" id="IPR055254">
    <property type="entry name" value="pPIWI_RE_Z"/>
</dbReference>
<dbReference type="eggNOG" id="COG1199">
    <property type="taxonomic scope" value="Bacteria"/>
</dbReference>
<evidence type="ECO:0000313" key="4">
    <source>
        <dbReference type="Proteomes" id="UP000010366"/>
    </source>
</evidence>
<accession>K9UDR0</accession>
<evidence type="ECO:0000256" key="1">
    <source>
        <dbReference type="SAM" id="MobiDB-lite"/>
    </source>
</evidence>
<dbReference type="STRING" id="1173020.Cha6605_1105"/>
<feature type="domain" description="pPIWI-RE three-gene island" evidence="2">
    <location>
        <begin position="33"/>
        <end position="192"/>
    </location>
</feature>
<dbReference type="Pfam" id="PF18155">
    <property type="entry name" value="pPIWI_RE_Z"/>
    <property type="match status" value="1"/>
</dbReference>
<feature type="compositionally biased region" description="Basic residues" evidence="1">
    <location>
        <begin position="409"/>
        <end position="421"/>
    </location>
</feature>
<dbReference type="Proteomes" id="UP000010366">
    <property type="component" value="Chromosome"/>
</dbReference>
<reference evidence="3 4" key="1">
    <citation type="submission" date="2012-05" db="EMBL/GenBank/DDBJ databases">
        <title>Finished chromosome of genome of Chamaesiphon sp. PCC 6605.</title>
        <authorList>
            <consortium name="US DOE Joint Genome Institute"/>
            <person name="Gugger M."/>
            <person name="Coursin T."/>
            <person name="Rippka R."/>
            <person name="Tandeau De Marsac N."/>
            <person name="Huntemann M."/>
            <person name="Wei C.-L."/>
            <person name="Han J."/>
            <person name="Detter J.C."/>
            <person name="Han C."/>
            <person name="Tapia R."/>
            <person name="Chen A."/>
            <person name="Kyrpides N."/>
            <person name="Mavromatis K."/>
            <person name="Markowitz V."/>
            <person name="Szeto E."/>
            <person name="Ivanova N."/>
            <person name="Pagani I."/>
            <person name="Pati A."/>
            <person name="Goodwin L."/>
            <person name="Nordberg H.P."/>
            <person name="Cantor M.N."/>
            <person name="Hua S.X."/>
            <person name="Woyke T."/>
            <person name="Kerfeld C.A."/>
        </authorList>
    </citation>
    <scope>NUCLEOTIDE SEQUENCE [LARGE SCALE GENOMIC DNA]</scope>
    <source>
        <strain evidence="4">ATCC 27169 / PCC 6605</strain>
    </source>
</reference>
<gene>
    <name evidence="3" type="ORF">Cha6605_1105</name>
</gene>
<dbReference type="AlphaFoldDB" id="K9UDR0"/>
<evidence type="ECO:0000313" key="3">
    <source>
        <dbReference type="EMBL" id="AFY92334.1"/>
    </source>
</evidence>
<proteinExistence type="predicted"/>
<dbReference type="OrthoDB" id="973800at2"/>
<dbReference type="EMBL" id="CP003600">
    <property type="protein sequence ID" value="AFY92334.1"/>
    <property type="molecule type" value="Genomic_DNA"/>
</dbReference>
<dbReference type="KEGG" id="cmp:Cha6605_1105"/>
<evidence type="ECO:0000259" key="2">
    <source>
        <dbReference type="Pfam" id="PF18155"/>
    </source>
</evidence>
<keyword evidence="4" id="KW-1185">Reference proteome</keyword>
<name>K9UDR0_CHAP6</name>
<dbReference type="RefSeq" id="WP_015158523.1">
    <property type="nucleotide sequence ID" value="NC_019697.1"/>
</dbReference>
<sequence length="1192" mass="136730">MSAKNNLNSNTLFLPPDEFVRRVEFLKNEGIAEPELLLQVELGFALMERLGLDDEPVTAVWAILSGIFIRHPRLQNLSEEDKRAIVNVRQIVPFSSRFNWLNALYDYIRNIPENWRNYEFDLQDLDDRIINAAKNLQQEANQSIVRSVLLATLKYRFRKRELVKAATYYQIEAETQAEIVNLQVKFTQEQVTTVYPLPWFERIQARLPVVIDLADLEAEAIFLDTREEILARQYSWSNATKGNWIKRFSKLNYHKVRSRNVVDRQTAPTLNIDGFTHIAGMVASGKSTLSLLLASNIIRNRPDLRITIVVGDTQSAIKIANQINWWFCDNPETDDPVAVPILGRSRRDSHLQNFANSDDYLNHLHRGQAHWGERWLSIVCPLQARISQSERNNILNGKPLKPGTEPCHTLKKAPKDKKKTPKSNSKPCFCPLFDRCPSQQAYRDMPKVRVWITTPGAMSIGGMPYHYELRPIKIGELVYEQSDIVVFDEADTIIEWFDKVYAEQLTLTDSSRNGLFDKIGVKTEQSSRTDSVRSPLKSRWRNVQRNAQTAIEATLTNLSNELGHKILQEWAQQGYFTPHVLFYKLSRRLAGLEELNSYDKSEEQLRTDEREIQSIMDCFDDFLKDDPLLRRSSSELSTTSLLEILRLINNTGESATDRDIYDDCQNWITTFSPGTLDKLNRLKTELNNLRTHPDTQDLYPYLTKEEDIDTLDTLTRRLQFTLTIVLLDRHVNIVFYEWQNRPDNINEPSPHKNMPRAMINILPLPVTGRQFGTYYSAKNSDTLSLFAYSNIGRDYILNFHRLLTDFDGQRGANVLALSGTSYLPDSTTFHVSDPQGVLMPETSAQSAIKQSQFKFIPQFNDRNKPMRMSGNLSNKKIACPKFQELAKLLTTNEGSNHLILELQALKELGEKDPELWQNRTRILVLVNSYEQGKWVADEMRRCRSDISQQIYHLVSDADQTKDGKSQPGELKRADIETFGHHQGKILVAPTSSIGRGFNILNSNGKAAFGAVYFLTRPFPHPHDTQAIAQEMNRRAYEWLEKEDFIAWRQGDGVAHRAELLRKTANTYWRSVEQRSYYKTLRDNNDLCAFPRYDLAATALGRIIQAVGRLIRGGVPFHGYFVDSAWADNSAKKLAAIRVGDDPDSIENDTEENSLLVATILRICDYIAEEDSVGKALYKPLADALENIEDVFY</sequence>
<dbReference type="HOGENOM" id="CLU_010011_0_0_3"/>
<protein>
    <recommendedName>
        <fullName evidence="2">pPIWI-RE three-gene island domain-containing protein</fullName>
    </recommendedName>
</protein>